<dbReference type="Proteomes" id="UP001610446">
    <property type="component" value="Unassembled WGS sequence"/>
</dbReference>
<accession>A0ABR4J9P1</accession>
<dbReference type="EMBL" id="JBFXLU010000172">
    <property type="protein sequence ID" value="KAL2836767.1"/>
    <property type="molecule type" value="Genomic_DNA"/>
</dbReference>
<reference evidence="1 2" key="1">
    <citation type="submission" date="2024-07" db="EMBL/GenBank/DDBJ databases">
        <title>Section-level genome sequencing and comparative genomics of Aspergillus sections Usti and Cavernicolus.</title>
        <authorList>
            <consortium name="Lawrence Berkeley National Laboratory"/>
            <person name="Nybo J.L."/>
            <person name="Vesth T.C."/>
            <person name="Theobald S."/>
            <person name="Frisvad J.C."/>
            <person name="Larsen T.O."/>
            <person name="Kjaerboelling I."/>
            <person name="Rothschild-Mancinelli K."/>
            <person name="Lyhne E.K."/>
            <person name="Kogle M.E."/>
            <person name="Barry K."/>
            <person name="Clum A."/>
            <person name="Na H."/>
            <person name="Ledsgaard L."/>
            <person name="Lin J."/>
            <person name="Lipzen A."/>
            <person name="Kuo A."/>
            <person name="Riley R."/>
            <person name="Mondo S."/>
            <person name="Labutti K."/>
            <person name="Haridas S."/>
            <person name="Pangalinan J."/>
            <person name="Salamov A.A."/>
            <person name="Simmons B.A."/>
            <person name="Magnuson J.K."/>
            <person name="Chen J."/>
            <person name="Drula E."/>
            <person name="Henrissat B."/>
            <person name="Wiebenga A."/>
            <person name="Lubbers R.J."/>
            <person name="Gomes A.C."/>
            <person name="Makela M.R."/>
            <person name="Stajich J."/>
            <person name="Grigoriev I.V."/>
            <person name="Mortensen U.H."/>
            <person name="De Vries R.P."/>
            <person name="Baker S.E."/>
            <person name="Andersen M.R."/>
        </authorList>
    </citation>
    <scope>NUCLEOTIDE SEQUENCE [LARGE SCALE GENOMIC DNA]</scope>
    <source>
        <strain evidence="1 2">CBS 123904</strain>
    </source>
</reference>
<keyword evidence="2" id="KW-1185">Reference proteome</keyword>
<evidence type="ECO:0000313" key="2">
    <source>
        <dbReference type="Proteomes" id="UP001610446"/>
    </source>
</evidence>
<comment type="caution">
    <text evidence="1">The sequence shown here is derived from an EMBL/GenBank/DDBJ whole genome shotgun (WGS) entry which is preliminary data.</text>
</comment>
<proteinExistence type="predicted"/>
<sequence>MAWLAAWLQEVKALEVIPVNYAGFRGLFTGSLGPGGGAIVKNILQRKYGFPNNFREAE</sequence>
<gene>
    <name evidence="1" type="ORF">BJY01DRAFT_251798</name>
</gene>
<organism evidence="1 2">
    <name type="scientific">Aspergillus pseudoustus</name>
    <dbReference type="NCBI Taxonomy" id="1810923"/>
    <lineage>
        <taxon>Eukaryota</taxon>
        <taxon>Fungi</taxon>
        <taxon>Dikarya</taxon>
        <taxon>Ascomycota</taxon>
        <taxon>Pezizomycotina</taxon>
        <taxon>Eurotiomycetes</taxon>
        <taxon>Eurotiomycetidae</taxon>
        <taxon>Eurotiales</taxon>
        <taxon>Aspergillaceae</taxon>
        <taxon>Aspergillus</taxon>
        <taxon>Aspergillus subgen. Nidulantes</taxon>
    </lineage>
</organism>
<evidence type="ECO:0000313" key="1">
    <source>
        <dbReference type="EMBL" id="KAL2836767.1"/>
    </source>
</evidence>
<name>A0ABR4J9P1_9EURO</name>
<protein>
    <submittedName>
        <fullName evidence="1">Uncharacterized protein</fullName>
    </submittedName>
</protein>